<evidence type="ECO:0000256" key="2">
    <source>
        <dbReference type="SAM" id="Phobius"/>
    </source>
</evidence>
<protein>
    <recommendedName>
        <fullName evidence="5">Zinc ribbon domain-containing protein</fullName>
    </recommendedName>
</protein>
<evidence type="ECO:0008006" key="5">
    <source>
        <dbReference type="Google" id="ProtNLM"/>
    </source>
</evidence>
<evidence type="ECO:0000313" key="4">
    <source>
        <dbReference type="Proteomes" id="UP000004431"/>
    </source>
</evidence>
<evidence type="ECO:0000313" key="3">
    <source>
        <dbReference type="EMBL" id="EFL43842.1"/>
    </source>
</evidence>
<sequence length="473" mass="52341">MQCTHCKSAVDPAARACPCCGAALPGMPDASVVEPVMNPVVNPVANSVVNPAVNPVVNPVMQPQVPLQAQPMAQPQPAQPMQPQPPLQPQPMVQPQPAVHRRSFLNHCKTLKPWQKLLCVLVPCVFVLVVGIGGYLVAAHVFNDTISPDTIKAVYMENADFVANGLTKSKFVKQSDYKITDLTIVSEEKVPQHEIKESIGSPEESGVYDMRIFTVHATIQNDNFKTTFTDRLRLDKNKNGEWHSNEPAPAAYSDVTTVPIKGVTLDKDEKDGYAFEQTDEAPVEQKDGKYVCAVPCRYTESNWYGKRVVNYLYSFAYFEKSGWEVINNKHNDAKETTSVEWDVAGKTFTNSDTMHRDSTETMTITINNVNDKTADVSYTYECKPLDATARFTPLVINGRLPATVAITSSNVVLKVHDTSNNVTLLIRGVDGQRRQHAADRGYMVVNIKNDAFPNAGKGNVTFNRTLTLDKQKQ</sequence>
<dbReference type="Proteomes" id="UP000004431">
    <property type="component" value="Unassembled WGS sequence"/>
</dbReference>
<name>A0ABN0AZB0_9ACTN</name>
<organism evidence="3 4">
    <name type="scientific">Fannyhessea vaginae PB189-T1-4</name>
    <dbReference type="NCBI Taxonomy" id="866774"/>
    <lineage>
        <taxon>Bacteria</taxon>
        <taxon>Bacillati</taxon>
        <taxon>Actinomycetota</taxon>
        <taxon>Coriobacteriia</taxon>
        <taxon>Coriobacteriales</taxon>
        <taxon>Atopobiaceae</taxon>
        <taxon>Fannyhessea</taxon>
    </lineage>
</organism>
<evidence type="ECO:0000256" key="1">
    <source>
        <dbReference type="SAM" id="MobiDB-lite"/>
    </source>
</evidence>
<gene>
    <name evidence="3" type="ORF">HMPREF9248_0590</name>
</gene>
<dbReference type="RefSeq" id="WP_006304501.1">
    <property type="nucleotide sequence ID" value="NZ_AEDQ01000029.1"/>
</dbReference>
<keyword evidence="2" id="KW-0812">Transmembrane</keyword>
<feature type="compositionally biased region" description="Pro residues" evidence="1">
    <location>
        <begin position="77"/>
        <end position="94"/>
    </location>
</feature>
<feature type="transmembrane region" description="Helical" evidence="2">
    <location>
        <begin position="117"/>
        <end position="138"/>
    </location>
</feature>
<proteinExistence type="predicted"/>
<accession>A0ABN0AZB0</accession>
<keyword evidence="4" id="KW-1185">Reference proteome</keyword>
<dbReference type="EMBL" id="AEDQ01000029">
    <property type="protein sequence ID" value="EFL43842.1"/>
    <property type="molecule type" value="Genomic_DNA"/>
</dbReference>
<feature type="region of interest" description="Disordered" evidence="1">
    <location>
        <begin position="69"/>
        <end position="94"/>
    </location>
</feature>
<reference evidence="3 4" key="1">
    <citation type="submission" date="2010-08" db="EMBL/GenBank/DDBJ databases">
        <authorList>
            <person name="Durkin A.S."/>
            <person name="Madupu R."/>
            <person name="Torralba M."/>
            <person name="Gillis M."/>
            <person name="Methe B."/>
            <person name="Sutton G."/>
            <person name="Nelson K.E."/>
        </authorList>
    </citation>
    <scope>NUCLEOTIDE SEQUENCE [LARGE SCALE GENOMIC DNA]</scope>
    <source>
        <strain evidence="3 4">PB189-T1-4</strain>
    </source>
</reference>
<keyword evidence="2" id="KW-1133">Transmembrane helix</keyword>
<comment type="caution">
    <text evidence="3">The sequence shown here is derived from an EMBL/GenBank/DDBJ whole genome shotgun (WGS) entry which is preliminary data.</text>
</comment>
<keyword evidence="2" id="KW-0472">Membrane</keyword>